<gene>
    <name evidence="2" type="ORF">ANANG_G00130810</name>
</gene>
<sequence>MTHQISPFLHSPPLLPQQKKPKGPSQKPDCRPIMRGMTHWICENTHVYTHTHTHTHTHVAVAPTRDADGALQIWRNDSEREDRARPVGLPLAMVTHATGDCIPPPTVKPSPLTVTGRPGSSPTAKGGAPLRHQGDAYTSVTQVIRTPPSPR</sequence>
<organism evidence="2 3">
    <name type="scientific">Anguilla anguilla</name>
    <name type="common">European freshwater eel</name>
    <name type="synonym">Muraena anguilla</name>
    <dbReference type="NCBI Taxonomy" id="7936"/>
    <lineage>
        <taxon>Eukaryota</taxon>
        <taxon>Metazoa</taxon>
        <taxon>Chordata</taxon>
        <taxon>Craniata</taxon>
        <taxon>Vertebrata</taxon>
        <taxon>Euteleostomi</taxon>
        <taxon>Actinopterygii</taxon>
        <taxon>Neopterygii</taxon>
        <taxon>Teleostei</taxon>
        <taxon>Anguilliformes</taxon>
        <taxon>Anguillidae</taxon>
        <taxon>Anguilla</taxon>
    </lineage>
</organism>
<evidence type="ECO:0000256" key="1">
    <source>
        <dbReference type="SAM" id="MobiDB-lite"/>
    </source>
</evidence>
<comment type="caution">
    <text evidence="2">The sequence shown here is derived from an EMBL/GenBank/DDBJ whole genome shotgun (WGS) entry which is preliminary data.</text>
</comment>
<feature type="region of interest" description="Disordered" evidence="1">
    <location>
        <begin position="99"/>
        <end position="151"/>
    </location>
</feature>
<keyword evidence="3" id="KW-1185">Reference proteome</keyword>
<dbReference type="Proteomes" id="UP001044222">
    <property type="component" value="Chromosome 6"/>
</dbReference>
<evidence type="ECO:0000313" key="3">
    <source>
        <dbReference type="Proteomes" id="UP001044222"/>
    </source>
</evidence>
<accession>A0A9D3S2I4</accession>
<name>A0A9D3S2I4_ANGAN</name>
<proteinExistence type="predicted"/>
<reference evidence="2" key="1">
    <citation type="submission" date="2021-01" db="EMBL/GenBank/DDBJ databases">
        <title>A chromosome-scale assembly of European eel, Anguilla anguilla.</title>
        <authorList>
            <person name="Henkel C."/>
            <person name="Jong-Raadsen S.A."/>
            <person name="Dufour S."/>
            <person name="Weltzien F.-A."/>
            <person name="Palstra A.P."/>
            <person name="Pelster B."/>
            <person name="Spaink H.P."/>
            <person name="Van Den Thillart G.E."/>
            <person name="Jansen H."/>
            <person name="Zahm M."/>
            <person name="Klopp C."/>
            <person name="Cedric C."/>
            <person name="Louis A."/>
            <person name="Berthelot C."/>
            <person name="Parey E."/>
            <person name="Roest Crollius H."/>
            <person name="Montfort J."/>
            <person name="Robinson-Rechavi M."/>
            <person name="Bucao C."/>
            <person name="Bouchez O."/>
            <person name="Gislard M."/>
            <person name="Lluch J."/>
            <person name="Milhes M."/>
            <person name="Lampietro C."/>
            <person name="Lopez Roques C."/>
            <person name="Donnadieu C."/>
            <person name="Braasch I."/>
            <person name="Desvignes T."/>
            <person name="Postlethwait J."/>
            <person name="Bobe J."/>
            <person name="Guiguen Y."/>
            <person name="Dirks R."/>
        </authorList>
    </citation>
    <scope>NUCLEOTIDE SEQUENCE</scope>
    <source>
        <strain evidence="2">Tag_6206</strain>
        <tissue evidence="2">Liver</tissue>
    </source>
</reference>
<dbReference type="AlphaFoldDB" id="A0A9D3S2I4"/>
<evidence type="ECO:0000313" key="2">
    <source>
        <dbReference type="EMBL" id="KAG5847872.1"/>
    </source>
</evidence>
<protein>
    <submittedName>
        <fullName evidence="2">Uncharacterized protein</fullName>
    </submittedName>
</protein>
<feature type="region of interest" description="Disordered" evidence="1">
    <location>
        <begin position="1"/>
        <end position="32"/>
    </location>
</feature>
<dbReference type="EMBL" id="JAFIRN010000006">
    <property type="protein sequence ID" value="KAG5847872.1"/>
    <property type="molecule type" value="Genomic_DNA"/>
</dbReference>